<comment type="subcellular location">
    <subcellularLocation>
        <location evidence="1">Cell membrane</location>
        <topology evidence="1">Multi-pass membrane protein</topology>
    </subcellularLocation>
</comment>
<evidence type="ECO:0000256" key="3">
    <source>
        <dbReference type="ARBA" id="ARBA00022692"/>
    </source>
</evidence>
<evidence type="ECO:0000313" key="8">
    <source>
        <dbReference type="Proteomes" id="UP000649604"/>
    </source>
</evidence>
<feature type="transmembrane region" description="Helical" evidence="6">
    <location>
        <begin position="98"/>
        <end position="122"/>
    </location>
</feature>
<dbReference type="CDD" id="cd06580">
    <property type="entry name" value="TM_PBP1_transp_TpRbsC_like"/>
    <property type="match status" value="1"/>
</dbReference>
<name>A0A9D5JSS6_9BACT</name>
<keyword evidence="3 6" id="KW-0812">Transmembrane</keyword>
<dbReference type="Gene3D" id="1.10.3470.10">
    <property type="entry name" value="ABC transporter involved in vitamin B12 uptake, BtuC"/>
    <property type="match status" value="1"/>
</dbReference>
<evidence type="ECO:0000256" key="4">
    <source>
        <dbReference type="ARBA" id="ARBA00022989"/>
    </source>
</evidence>
<keyword evidence="5 6" id="KW-0472">Membrane</keyword>
<reference evidence="7" key="1">
    <citation type="submission" date="2019-11" db="EMBL/GenBank/DDBJ databases">
        <title>Microbial mats filling the niche in hypersaline microbial mats.</title>
        <authorList>
            <person name="Wong H.L."/>
            <person name="Macleod F.I."/>
            <person name="White R.A. III"/>
            <person name="Burns B.P."/>
        </authorList>
    </citation>
    <scope>NUCLEOTIDE SEQUENCE</scope>
    <source>
        <strain evidence="7">Rbin_158</strain>
    </source>
</reference>
<dbReference type="PANTHER" id="PTHR43370">
    <property type="entry name" value="SUGAR ABC TRANSPORTER INTEGRAL MEMBRANE PROTEIN-RELATED"/>
    <property type="match status" value="1"/>
</dbReference>
<proteinExistence type="predicted"/>
<evidence type="ECO:0000256" key="2">
    <source>
        <dbReference type="ARBA" id="ARBA00022475"/>
    </source>
</evidence>
<feature type="transmembrane region" description="Helical" evidence="6">
    <location>
        <begin position="66"/>
        <end position="86"/>
    </location>
</feature>
<keyword evidence="4 6" id="KW-1133">Transmembrane helix</keyword>
<dbReference type="InterPro" id="IPR037294">
    <property type="entry name" value="ABC_BtuC-like"/>
</dbReference>
<dbReference type="GO" id="GO:0005886">
    <property type="term" value="C:plasma membrane"/>
    <property type="evidence" value="ECO:0007669"/>
    <property type="project" value="UniProtKB-SubCell"/>
</dbReference>
<feature type="transmembrane region" description="Helical" evidence="6">
    <location>
        <begin position="228"/>
        <end position="252"/>
    </location>
</feature>
<dbReference type="GO" id="GO:0022857">
    <property type="term" value="F:transmembrane transporter activity"/>
    <property type="evidence" value="ECO:0007669"/>
    <property type="project" value="InterPro"/>
</dbReference>
<protein>
    <submittedName>
        <fullName evidence="7">ABC transporter permease</fullName>
    </submittedName>
</protein>
<dbReference type="EMBL" id="WJJP01000077">
    <property type="protein sequence ID" value="MBD3323440.1"/>
    <property type="molecule type" value="Genomic_DNA"/>
</dbReference>
<feature type="transmembrane region" description="Helical" evidence="6">
    <location>
        <begin position="192"/>
        <end position="216"/>
    </location>
</feature>
<organism evidence="7 8">
    <name type="scientific">candidate division KSB3 bacterium</name>
    <dbReference type="NCBI Taxonomy" id="2044937"/>
    <lineage>
        <taxon>Bacteria</taxon>
        <taxon>candidate division KSB3</taxon>
    </lineage>
</organism>
<evidence type="ECO:0000256" key="6">
    <source>
        <dbReference type="SAM" id="Phobius"/>
    </source>
</evidence>
<evidence type="ECO:0000256" key="1">
    <source>
        <dbReference type="ARBA" id="ARBA00004651"/>
    </source>
</evidence>
<dbReference type="PANTHER" id="PTHR43370:SF2">
    <property type="entry name" value="ABC TRANSPORTER PERMEASE PROTEIN"/>
    <property type="match status" value="1"/>
</dbReference>
<dbReference type="Proteomes" id="UP000649604">
    <property type="component" value="Unassembled WGS sequence"/>
</dbReference>
<feature type="transmembrane region" description="Helical" evidence="6">
    <location>
        <begin position="143"/>
        <end position="163"/>
    </location>
</feature>
<keyword evidence="2" id="KW-1003">Cell membrane</keyword>
<dbReference type="AlphaFoldDB" id="A0A9D5JSS6"/>
<feature type="transmembrane region" description="Helical" evidence="6">
    <location>
        <begin position="36"/>
        <end position="54"/>
    </location>
</feature>
<dbReference type="InterPro" id="IPR001851">
    <property type="entry name" value="ABC_transp_permease"/>
</dbReference>
<feature type="transmembrane region" description="Helical" evidence="6">
    <location>
        <begin position="272"/>
        <end position="290"/>
    </location>
</feature>
<evidence type="ECO:0000313" key="7">
    <source>
        <dbReference type="EMBL" id="MBD3323440.1"/>
    </source>
</evidence>
<accession>A0A9D5JSS6</accession>
<gene>
    <name evidence="7" type="ORF">GF339_02580</name>
</gene>
<sequence length="314" mass="33792">MAEILTSAFVISVLIGAVRAGTPLLFATLGEILTQRAGVLNLGVEGMMIVGALAGFMGSYYSQSPWVGVLTAMLCAGALSLIHAFLCVTLKSDQVISGLMLVLLGIGLTSFIGEAMVGKTGYGFDPLHIPLLSDIPFVGQVLFRYNVLVYLSVLVVPLFWYVLFKTRIGLEIIAVGENPSTADTLGIPVDRIRYVCVVVGGMFAGLGGCFLSLAYTRIWVDHMTAGRGWIAIALVIFAAWTPQRALVGAYLFGGIEGLQLRLQTAGVGVSYHLLQMMPYAATILVLLFSARETFRRRMGAPEALMKPYMRGARE</sequence>
<evidence type="ECO:0000256" key="5">
    <source>
        <dbReference type="ARBA" id="ARBA00023136"/>
    </source>
</evidence>
<comment type="caution">
    <text evidence="7">The sequence shown here is derived from an EMBL/GenBank/DDBJ whole genome shotgun (WGS) entry which is preliminary data.</text>
</comment>
<dbReference type="Pfam" id="PF02653">
    <property type="entry name" value="BPD_transp_2"/>
    <property type="match status" value="1"/>
</dbReference>